<evidence type="ECO:0000313" key="2">
    <source>
        <dbReference type="Proteomes" id="UP001283361"/>
    </source>
</evidence>
<protein>
    <submittedName>
        <fullName evidence="1">Uncharacterized protein</fullName>
    </submittedName>
</protein>
<sequence>MSSEVWSFVISLPRDVQITLIGDGVEERSSRCRAHVIETSTSLTNSTFSVLPVAHPAKDYSHAMQTFPL</sequence>
<name>A0AAE0YYJ3_9GAST</name>
<gene>
    <name evidence="1" type="ORF">RRG08_047300</name>
</gene>
<organism evidence="1 2">
    <name type="scientific">Elysia crispata</name>
    <name type="common">lettuce slug</name>
    <dbReference type="NCBI Taxonomy" id="231223"/>
    <lineage>
        <taxon>Eukaryota</taxon>
        <taxon>Metazoa</taxon>
        <taxon>Spiralia</taxon>
        <taxon>Lophotrochozoa</taxon>
        <taxon>Mollusca</taxon>
        <taxon>Gastropoda</taxon>
        <taxon>Heterobranchia</taxon>
        <taxon>Euthyneura</taxon>
        <taxon>Panpulmonata</taxon>
        <taxon>Sacoglossa</taxon>
        <taxon>Placobranchoidea</taxon>
        <taxon>Plakobranchidae</taxon>
        <taxon>Elysia</taxon>
    </lineage>
</organism>
<dbReference type="AlphaFoldDB" id="A0AAE0YYJ3"/>
<dbReference type="Proteomes" id="UP001283361">
    <property type="component" value="Unassembled WGS sequence"/>
</dbReference>
<comment type="caution">
    <text evidence="1">The sequence shown here is derived from an EMBL/GenBank/DDBJ whole genome shotgun (WGS) entry which is preliminary data.</text>
</comment>
<proteinExistence type="predicted"/>
<keyword evidence="2" id="KW-1185">Reference proteome</keyword>
<dbReference type="EMBL" id="JAWDGP010005126">
    <property type="protein sequence ID" value="KAK3759412.1"/>
    <property type="molecule type" value="Genomic_DNA"/>
</dbReference>
<evidence type="ECO:0000313" key="1">
    <source>
        <dbReference type="EMBL" id="KAK3759412.1"/>
    </source>
</evidence>
<reference evidence="1" key="1">
    <citation type="journal article" date="2023" name="G3 (Bethesda)">
        <title>A reference genome for the long-term kleptoplast-retaining sea slug Elysia crispata morphotype clarki.</title>
        <authorList>
            <person name="Eastman K.E."/>
            <person name="Pendleton A.L."/>
            <person name="Shaikh M.A."/>
            <person name="Suttiyut T."/>
            <person name="Ogas R."/>
            <person name="Tomko P."/>
            <person name="Gavelis G."/>
            <person name="Widhalm J.R."/>
            <person name="Wisecaver J.H."/>
        </authorList>
    </citation>
    <scope>NUCLEOTIDE SEQUENCE</scope>
    <source>
        <strain evidence="1">ECLA1</strain>
    </source>
</reference>
<accession>A0AAE0YYJ3</accession>